<dbReference type="EMBL" id="JAFIMR010000029">
    <property type="protein sequence ID" value="KAI1861517.1"/>
    <property type="molecule type" value="Genomic_DNA"/>
</dbReference>
<protein>
    <submittedName>
        <fullName evidence="1">Uncharacterized protein</fullName>
    </submittedName>
</protein>
<evidence type="ECO:0000313" key="2">
    <source>
        <dbReference type="Proteomes" id="UP000829685"/>
    </source>
</evidence>
<reference evidence="1" key="1">
    <citation type="submission" date="2021-03" db="EMBL/GenBank/DDBJ databases">
        <title>Revisited historic fungal species revealed as producer of novel bioactive compounds through whole genome sequencing and comparative genomics.</title>
        <authorList>
            <person name="Vignolle G.A."/>
            <person name="Hochenegger N."/>
            <person name="Mach R.L."/>
            <person name="Mach-Aigner A.R."/>
            <person name="Javad Rahimi M."/>
            <person name="Salim K.A."/>
            <person name="Chan C.M."/>
            <person name="Lim L.B.L."/>
            <person name="Cai F."/>
            <person name="Druzhinina I.S."/>
            <person name="U'Ren J.M."/>
            <person name="Derntl C."/>
        </authorList>
    </citation>
    <scope>NUCLEOTIDE SEQUENCE</scope>
    <source>
        <strain evidence="1">TUCIM 5799</strain>
    </source>
</reference>
<evidence type="ECO:0000313" key="1">
    <source>
        <dbReference type="EMBL" id="KAI1861517.1"/>
    </source>
</evidence>
<dbReference type="Proteomes" id="UP000829685">
    <property type="component" value="Unassembled WGS sequence"/>
</dbReference>
<dbReference type="AlphaFoldDB" id="A0A9P9WG18"/>
<name>A0A9P9WG18_9PEZI</name>
<accession>A0A9P9WG18</accession>
<comment type="caution">
    <text evidence="1">The sequence shown here is derived from an EMBL/GenBank/DDBJ whole genome shotgun (WGS) entry which is preliminary data.</text>
</comment>
<organism evidence="1 2">
    <name type="scientific">Neoarthrinium moseri</name>
    <dbReference type="NCBI Taxonomy" id="1658444"/>
    <lineage>
        <taxon>Eukaryota</taxon>
        <taxon>Fungi</taxon>
        <taxon>Dikarya</taxon>
        <taxon>Ascomycota</taxon>
        <taxon>Pezizomycotina</taxon>
        <taxon>Sordariomycetes</taxon>
        <taxon>Xylariomycetidae</taxon>
        <taxon>Amphisphaeriales</taxon>
        <taxon>Apiosporaceae</taxon>
        <taxon>Neoarthrinium</taxon>
    </lineage>
</organism>
<gene>
    <name evidence="1" type="ORF">JX265_009484</name>
</gene>
<proteinExistence type="predicted"/>
<keyword evidence="2" id="KW-1185">Reference proteome</keyword>
<sequence length="275" mass="31311">METTVQHRQDRLPLTSRWTGNQEPIVTSWEPSAPQVVQFTINCEALKFEAIPVTVALTSYEDGDATFRNYKDNHGKTQQLKLPPVAVKDLAKFRSDLEDHVKEHATTFTERQGKLSGLEVIRLAADKPELSVVIRHLLFYEWLEKLWGEILPTLTSLMESGQARYLHVAYVVLQLLGDGNKVITSDRERHGLDNDEKGVSLPETVQSIKQSFKKLVQELQSNCSSIGYNEIHKQLSVEEKEYHATQQRAPKETTTLRDFELPPFQEFCNAPGNLP</sequence>